<evidence type="ECO:0000256" key="1">
    <source>
        <dbReference type="ARBA" id="ARBA00009580"/>
    </source>
</evidence>
<reference evidence="3" key="1">
    <citation type="submission" date="2024-05" db="EMBL/GenBank/DDBJ databases">
        <title>Whole genome shotgun sequence of Streptomyces hydrogenans NBRC 13475.</title>
        <authorList>
            <person name="Komaki H."/>
            <person name="Tamura T."/>
        </authorList>
    </citation>
    <scope>NUCLEOTIDE SEQUENCE</scope>
    <source>
        <strain evidence="3">NBRC 13475</strain>
    </source>
</reference>
<protein>
    <submittedName>
        <fullName evidence="3">Protein-tyrosine-phosphatase</fullName>
    </submittedName>
</protein>
<sequence>MTPVTRVKYPSAALAAALLLGLAAPTASAHPGHRVPFTAATVTDHADGTSTISWDAPGTHRVTVRSEGRTVARGGATGSVTVPTRAGADRHWFDLVPDRGTPLRLADRLIRLQGTANFRDAGGYRTRDGQWVRMGEVYRSDALDRLTDADLAKLRRLGVRTVLDLRMESERAAAPDRVPVGATHTVADVLAGSGTFTSMPKSPAEAEAMMTGGNRFMVSGDTARAAYATVLDEIADGDGDGVVFHCTAGKDRTGWAEAALLTALGVPEETVMADYLASNTYRAAANEAALSHLPPDRAAVYKPLLDVRPGYLNASFDEVREEFGSFRAYLHEGVAVDAHQLKALKRDLLVG</sequence>
<dbReference type="PROSITE" id="PS00383">
    <property type="entry name" value="TYR_PHOSPHATASE_1"/>
    <property type="match status" value="1"/>
</dbReference>
<dbReference type="Gene3D" id="3.90.190.10">
    <property type="entry name" value="Protein tyrosine phosphatase superfamily"/>
    <property type="match status" value="1"/>
</dbReference>
<dbReference type="SUPFAM" id="SSF52799">
    <property type="entry name" value="(Phosphotyrosine protein) phosphatases II"/>
    <property type="match status" value="1"/>
</dbReference>
<proteinExistence type="inferred from homology"/>
<dbReference type="RefSeq" id="WP_190221986.1">
    <property type="nucleotide sequence ID" value="NZ_BNBS01000007.1"/>
</dbReference>
<evidence type="ECO:0000256" key="2">
    <source>
        <dbReference type="SAM" id="SignalP"/>
    </source>
</evidence>
<comment type="similarity">
    <text evidence="1">Belongs to the protein-tyrosine phosphatase family.</text>
</comment>
<dbReference type="PANTHER" id="PTHR31126:SF1">
    <property type="entry name" value="TYROSINE SPECIFIC PROTEIN PHOSPHATASES DOMAIN-CONTAINING PROTEIN"/>
    <property type="match status" value="1"/>
</dbReference>
<organism evidence="3 4">
    <name type="scientific">Streptomyces hydrogenans</name>
    <dbReference type="NCBI Taxonomy" id="1873719"/>
    <lineage>
        <taxon>Bacteria</taxon>
        <taxon>Bacillati</taxon>
        <taxon>Actinomycetota</taxon>
        <taxon>Actinomycetes</taxon>
        <taxon>Kitasatosporales</taxon>
        <taxon>Streptomycetaceae</taxon>
        <taxon>Streptomyces</taxon>
    </lineage>
</organism>
<dbReference type="InterPro" id="IPR016130">
    <property type="entry name" value="Tyr_Pase_AS"/>
</dbReference>
<dbReference type="InterPro" id="IPR029021">
    <property type="entry name" value="Prot-tyrosine_phosphatase-like"/>
</dbReference>
<dbReference type="InterPro" id="IPR026893">
    <property type="entry name" value="Tyr/Ser_Pase_IphP-type"/>
</dbReference>
<name>A0ABQ3PEU9_9ACTN</name>
<evidence type="ECO:0000313" key="3">
    <source>
        <dbReference type="EMBL" id="GHI23550.1"/>
    </source>
</evidence>
<keyword evidence="4" id="KW-1185">Reference proteome</keyword>
<dbReference type="PANTHER" id="PTHR31126">
    <property type="entry name" value="TYROSINE-PROTEIN PHOSPHATASE"/>
    <property type="match status" value="1"/>
</dbReference>
<feature type="signal peptide" evidence="2">
    <location>
        <begin position="1"/>
        <end position="29"/>
    </location>
</feature>
<feature type="chain" id="PRO_5047086205" evidence="2">
    <location>
        <begin position="30"/>
        <end position="351"/>
    </location>
</feature>
<dbReference type="Pfam" id="PF13350">
    <property type="entry name" value="Y_phosphatase3"/>
    <property type="match status" value="1"/>
</dbReference>
<evidence type="ECO:0000313" key="4">
    <source>
        <dbReference type="Proteomes" id="UP001052739"/>
    </source>
</evidence>
<gene>
    <name evidence="3" type="ORF">Shyd_49210</name>
</gene>
<dbReference type="Proteomes" id="UP001052739">
    <property type="component" value="Unassembled WGS sequence"/>
</dbReference>
<accession>A0ABQ3PEU9</accession>
<keyword evidence="2" id="KW-0732">Signal</keyword>
<comment type="caution">
    <text evidence="3">The sequence shown here is derived from an EMBL/GenBank/DDBJ whole genome shotgun (WGS) entry which is preliminary data.</text>
</comment>
<dbReference type="EMBL" id="BNDW01000040">
    <property type="protein sequence ID" value="GHI23550.1"/>
    <property type="molecule type" value="Genomic_DNA"/>
</dbReference>